<feature type="compositionally biased region" description="Low complexity" evidence="1">
    <location>
        <begin position="155"/>
        <end position="167"/>
    </location>
</feature>
<protein>
    <submittedName>
        <fullName evidence="2">Uncharacterized protein</fullName>
    </submittedName>
</protein>
<reference evidence="3" key="1">
    <citation type="journal article" date="2013" name="Proc. Natl. Acad. Sci. U.S.A.">
        <title>Improving the coverage of the cyanobacterial phylum using diversity-driven genome sequencing.</title>
        <authorList>
            <person name="Shih P.M."/>
            <person name="Wu D."/>
            <person name="Latifi A."/>
            <person name="Axen S.D."/>
            <person name="Fewer D.P."/>
            <person name="Talla E."/>
            <person name="Calteau A."/>
            <person name="Cai F."/>
            <person name="Tandeau de Marsac N."/>
            <person name="Rippka R."/>
            <person name="Herdman M."/>
            <person name="Sivonen K."/>
            <person name="Coursin T."/>
            <person name="Laurent T."/>
            <person name="Goodwin L."/>
            <person name="Nolan M."/>
            <person name="Davenport K.W."/>
            <person name="Han C.S."/>
            <person name="Rubin E.M."/>
            <person name="Eisen J.A."/>
            <person name="Woyke T."/>
            <person name="Gugger M."/>
            <person name="Kerfeld C.A."/>
        </authorList>
    </citation>
    <scope>NUCLEOTIDE SEQUENCE [LARGE SCALE GENOMIC DNA]</scope>
    <source>
        <strain evidence="3">ATCC 27147 / PCC 6307</strain>
    </source>
</reference>
<name>K9P3B9_CYAGP</name>
<gene>
    <name evidence="2" type="ordered locus">Cyagr_0267</name>
</gene>
<evidence type="ECO:0000313" key="2">
    <source>
        <dbReference type="EMBL" id="AFY27468.1"/>
    </source>
</evidence>
<dbReference type="KEGG" id="cgc:Cyagr_0267"/>
<organism evidence="2 3">
    <name type="scientific">Cyanobium gracile (strain ATCC 27147 / PCC 6307)</name>
    <dbReference type="NCBI Taxonomy" id="292564"/>
    <lineage>
        <taxon>Bacteria</taxon>
        <taxon>Bacillati</taxon>
        <taxon>Cyanobacteriota</taxon>
        <taxon>Cyanophyceae</taxon>
        <taxon>Synechococcales</taxon>
        <taxon>Prochlorococcaceae</taxon>
        <taxon>Cyanobium</taxon>
    </lineage>
</organism>
<feature type="region of interest" description="Disordered" evidence="1">
    <location>
        <begin position="139"/>
        <end position="167"/>
    </location>
</feature>
<feature type="region of interest" description="Disordered" evidence="1">
    <location>
        <begin position="342"/>
        <end position="399"/>
    </location>
</feature>
<dbReference type="EMBL" id="CP003495">
    <property type="protein sequence ID" value="AFY27468.1"/>
    <property type="molecule type" value="Genomic_DNA"/>
</dbReference>
<dbReference type="AlphaFoldDB" id="K9P3B9"/>
<dbReference type="HOGENOM" id="CLU_690228_0_0_3"/>
<feature type="region of interest" description="Disordered" evidence="1">
    <location>
        <begin position="103"/>
        <end position="126"/>
    </location>
</feature>
<feature type="region of interest" description="Disordered" evidence="1">
    <location>
        <begin position="261"/>
        <end position="284"/>
    </location>
</feature>
<feature type="compositionally biased region" description="Pro residues" evidence="1">
    <location>
        <begin position="145"/>
        <end position="154"/>
    </location>
</feature>
<accession>K9P3B9</accession>
<evidence type="ECO:0000256" key="1">
    <source>
        <dbReference type="SAM" id="MobiDB-lite"/>
    </source>
</evidence>
<sequence length="399" mass="41982">MDDWLLGQRLAEALQTQSHPPPSHAIAVLSDLLGADVSLLLPLRDLVSRPGFQSLDSLRLGQGSRKAQRDALLQSLGETYNPQVLARLAAFLDGYLESQAPNSVSDGGSILPKSSAQPSTVPVSSWNPASTVPMTVIADPQDLATPPPGVPFASPPASASTASISDTRSSRRRMPLLVAGSVVVMALAVGAALRSNVLCAPFGLCSAASIAAANAALDEAQEAAVALGKAKDLTAYEQSLADLDRHLDKIETDALLGRTGQDTRKQLEEKARKGRDRLKQEEGHQLTVRQVKSGLDSTDAMPLEAATERRSALLRRLESVPSESFASSQAVALREELAPPRLQPVTVPTAPDPIPSLDSAPLMPQTPASAGRYVPPQSSSSPAATGGRSTGPYREVPLW</sequence>
<dbReference type="Proteomes" id="UP000010388">
    <property type="component" value="Chromosome"/>
</dbReference>
<proteinExistence type="predicted"/>
<evidence type="ECO:0000313" key="3">
    <source>
        <dbReference type="Proteomes" id="UP000010388"/>
    </source>
</evidence>